<keyword evidence="27" id="KW-1185">Reference proteome</keyword>
<evidence type="ECO:0000259" key="25">
    <source>
        <dbReference type="PROSITE" id="PS50870"/>
    </source>
</evidence>
<dbReference type="GO" id="GO:0006886">
    <property type="term" value="P:intracellular protein transport"/>
    <property type="evidence" value="ECO:0007669"/>
    <property type="project" value="TreeGrafter"/>
</dbReference>
<keyword evidence="17" id="KW-0449">Lipoprotein</keyword>
<dbReference type="InterPro" id="IPR030798">
    <property type="entry name" value="Arfaptin_fam"/>
</dbReference>
<name>A0A814HW38_9BILA</name>
<evidence type="ECO:0000256" key="1">
    <source>
        <dbReference type="ARBA" id="ARBA00004170"/>
    </source>
</evidence>
<evidence type="ECO:0000256" key="22">
    <source>
        <dbReference type="ARBA" id="ARBA00034105"/>
    </source>
</evidence>
<keyword evidence="11" id="KW-0106">Calcium</keyword>
<dbReference type="OrthoDB" id="5917245at2759"/>
<protein>
    <recommendedName>
        <fullName evidence="5">PRKCA-binding protein</fullName>
    </recommendedName>
    <alternativeName>
        <fullName evidence="19">Protein interacting with C kinase 1</fullName>
    </alternativeName>
    <alternativeName>
        <fullName evidence="18">Protein kinase C-alpha-binding protein</fullName>
    </alternativeName>
</protein>
<dbReference type="AlphaFoldDB" id="A0A814HW38"/>
<dbReference type="SUPFAM" id="SSF103657">
    <property type="entry name" value="BAR/IMD domain-like"/>
    <property type="match status" value="1"/>
</dbReference>
<dbReference type="GO" id="GO:0002092">
    <property type="term" value="P:positive regulation of receptor internalization"/>
    <property type="evidence" value="ECO:0007669"/>
    <property type="project" value="TreeGrafter"/>
</dbReference>
<evidence type="ECO:0000256" key="13">
    <source>
        <dbReference type="ARBA" id="ARBA00023136"/>
    </source>
</evidence>
<evidence type="ECO:0000256" key="16">
    <source>
        <dbReference type="ARBA" id="ARBA00023212"/>
    </source>
</evidence>
<dbReference type="GO" id="GO:0043005">
    <property type="term" value="C:neuron projection"/>
    <property type="evidence" value="ECO:0007669"/>
    <property type="project" value="UniProtKB-KW"/>
</dbReference>
<keyword evidence="15" id="KW-0009">Actin-binding</keyword>
<evidence type="ECO:0000256" key="14">
    <source>
        <dbReference type="ARBA" id="ARBA00023139"/>
    </source>
</evidence>
<evidence type="ECO:0000313" key="26">
    <source>
        <dbReference type="EMBL" id="CAF1016240.1"/>
    </source>
</evidence>
<dbReference type="GO" id="GO:0014069">
    <property type="term" value="C:postsynaptic density"/>
    <property type="evidence" value="ECO:0007669"/>
    <property type="project" value="UniProtKB-SubCell"/>
</dbReference>
<dbReference type="Pfam" id="PF00595">
    <property type="entry name" value="PDZ"/>
    <property type="match status" value="1"/>
</dbReference>
<keyword evidence="7" id="KW-0597">Phosphoprotein</keyword>
<accession>A0A814HW38</accession>
<keyword evidence="13" id="KW-0472">Membrane</keyword>
<dbReference type="Gene3D" id="1.20.1270.60">
    <property type="entry name" value="Arfaptin homology (AH) domain/BAR domain"/>
    <property type="match status" value="1"/>
</dbReference>
<comment type="caution">
    <text evidence="26">The sequence shown here is derived from an EMBL/GenBank/DDBJ whole genome shotgun (WGS) entry which is preliminary data.</text>
</comment>
<evidence type="ECO:0000256" key="2">
    <source>
        <dbReference type="ARBA" id="ARBA00004245"/>
    </source>
</evidence>
<evidence type="ECO:0000256" key="4">
    <source>
        <dbReference type="ARBA" id="ARBA00004635"/>
    </source>
</evidence>
<dbReference type="GO" id="GO:0005543">
    <property type="term" value="F:phospholipid binding"/>
    <property type="evidence" value="ECO:0007669"/>
    <property type="project" value="TreeGrafter"/>
</dbReference>
<feature type="domain" description="PDZ" evidence="24">
    <location>
        <begin position="19"/>
        <end position="102"/>
    </location>
</feature>
<comment type="subcellular location">
    <subcellularLocation>
        <location evidence="2">Cytoplasm</location>
        <location evidence="2">Cytoskeleton</location>
    </subcellularLocation>
    <subcellularLocation>
        <location evidence="3">Cytoplasm</location>
        <location evidence="3">Perinuclear region</location>
    </subcellularLocation>
    <subcellularLocation>
        <location evidence="4">Membrane</location>
        <topology evidence="4">Lipid-anchor</topology>
    </subcellularLocation>
    <subcellularLocation>
        <location evidence="1">Membrane</location>
        <topology evidence="1">Peripheral membrane protein</topology>
    </subcellularLocation>
    <subcellularLocation>
        <location evidence="22">Postsynaptic density</location>
    </subcellularLocation>
    <subcellularLocation>
        <location evidence="21">Synapse</location>
        <location evidence="21">Synaptosome</location>
    </subcellularLocation>
</comment>
<keyword evidence="9" id="KW-0479">Metal-binding</keyword>
<dbReference type="GO" id="GO:0005886">
    <property type="term" value="C:plasma membrane"/>
    <property type="evidence" value="ECO:0007669"/>
    <property type="project" value="GOC"/>
</dbReference>
<evidence type="ECO:0000256" key="17">
    <source>
        <dbReference type="ARBA" id="ARBA00023288"/>
    </source>
</evidence>
<feature type="domain" description="AH" evidence="25">
    <location>
        <begin position="141"/>
        <end position="354"/>
    </location>
</feature>
<keyword evidence="8" id="KW-0771">Synaptosome</keyword>
<evidence type="ECO:0000256" key="10">
    <source>
        <dbReference type="ARBA" id="ARBA00022833"/>
    </source>
</evidence>
<keyword evidence="10" id="KW-0862">Zinc</keyword>
<dbReference type="InterPro" id="IPR001478">
    <property type="entry name" value="PDZ"/>
</dbReference>
<evidence type="ECO:0000256" key="8">
    <source>
        <dbReference type="ARBA" id="ARBA00022599"/>
    </source>
</evidence>
<evidence type="ECO:0000256" key="9">
    <source>
        <dbReference type="ARBA" id="ARBA00022723"/>
    </source>
</evidence>
<dbReference type="FunFam" id="1.20.1270.60:FF:000023">
    <property type="entry name" value="Interacting with PRKCA"/>
    <property type="match status" value="1"/>
</dbReference>
<reference evidence="26" key="1">
    <citation type="submission" date="2021-02" db="EMBL/GenBank/DDBJ databases">
        <authorList>
            <person name="Nowell W R."/>
        </authorList>
    </citation>
    <scope>NUCLEOTIDE SEQUENCE</scope>
    <source>
        <strain evidence="26">Ploen Becks lab</strain>
    </source>
</reference>
<dbReference type="GO" id="GO:0005856">
    <property type="term" value="C:cytoskeleton"/>
    <property type="evidence" value="ECO:0007669"/>
    <property type="project" value="UniProtKB-SubCell"/>
</dbReference>
<evidence type="ECO:0000259" key="24">
    <source>
        <dbReference type="PROSITE" id="PS50106"/>
    </source>
</evidence>
<comment type="subunit">
    <text evidence="23">Monomer and homodimer. Interacts with CXADR. Interacts presynaptically with the glutamate receptors GRIA2, GRIA3, GRIK3, isoform 3 of GRIA4, isoform A of GRM4, GRM7 and GRM8; with NAPA and NAPB; and with BTG2. The interaction with NAPA and NAPB disrupts the interaction with GRIA2, conducting to the internalization of GRIA2. Interacts with PRKCA; with the amine transporters SLC6A2 and SLC6A3; with the channels ASIC1 and ASIC2; with the GTP-binding proteins ARF1 and ARF3; with the ephrin receptor tyrosine kinases EPHA7, EPHB1 and EPHB2; with ERBB2 and through its PDZ domain with the C-terminal tail of PRLHR. Interacts with UNC5A. Interacts (via AH domain) with NCS1/FREQ; in a calcium-dependent manner. Interacts with F-actin and associates with the ARP2/3 complex. Interacts (via PDZ domain) with ARF1 (activated); the interaction blocks Arp2/3 complex inhibition. Interacts with SORCS3.</text>
</comment>
<evidence type="ECO:0000256" key="11">
    <source>
        <dbReference type="ARBA" id="ARBA00022837"/>
    </source>
</evidence>
<dbReference type="GO" id="GO:0048471">
    <property type="term" value="C:perinuclear region of cytoplasm"/>
    <property type="evidence" value="ECO:0007669"/>
    <property type="project" value="UniProtKB-SubCell"/>
</dbReference>
<evidence type="ECO:0000256" key="21">
    <source>
        <dbReference type="ARBA" id="ARBA00034102"/>
    </source>
</evidence>
<dbReference type="InterPro" id="IPR037959">
    <property type="entry name" value="PICK1_BAR"/>
</dbReference>
<keyword evidence="12" id="KW-0770">Synapse</keyword>
<evidence type="ECO:0000256" key="20">
    <source>
        <dbReference type="ARBA" id="ARBA00033721"/>
    </source>
</evidence>
<organism evidence="26 27">
    <name type="scientific">Brachionus calyciflorus</name>
    <dbReference type="NCBI Taxonomy" id="104777"/>
    <lineage>
        <taxon>Eukaryota</taxon>
        <taxon>Metazoa</taxon>
        <taxon>Spiralia</taxon>
        <taxon>Gnathifera</taxon>
        <taxon>Rotifera</taxon>
        <taxon>Eurotatoria</taxon>
        <taxon>Monogononta</taxon>
        <taxon>Pseudotrocha</taxon>
        <taxon>Ploima</taxon>
        <taxon>Brachionidae</taxon>
        <taxon>Brachionus</taxon>
    </lineage>
</organism>
<dbReference type="CDD" id="cd06722">
    <property type="entry name" value="PDZ_PICK1-like"/>
    <property type="match status" value="1"/>
</dbReference>
<dbReference type="Proteomes" id="UP000663879">
    <property type="component" value="Unassembled WGS sequence"/>
</dbReference>
<dbReference type="InterPro" id="IPR010504">
    <property type="entry name" value="AH_dom"/>
</dbReference>
<dbReference type="GO" id="GO:0032588">
    <property type="term" value="C:trans-Golgi network membrane"/>
    <property type="evidence" value="ECO:0007669"/>
    <property type="project" value="TreeGrafter"/>
</dbReference>
<dbReference type="PANTHER" id="PTHR12141:SF1">
    <property type="entry name" value="PRKCA-BINDING PROTEIN"/>
    <property type="match status" value="1"/>
</dbReference>
<gene>
    <name evidence="26" type="ORF">OXX778_LOCUS17144</name>
</gene>
<dbReference type="InterPro" id="IPR027267">
    <property type="entry name" value="AH/BAR_dom_sf"/>
</dbReference>
<dbReference type="PANTHER" id="PTHR12141">
    <property type="entry name" value="ARFAPTIN-RELATED"/>
    <property type="match status" value="1"/>
</dbReference>
<evidence type="ECO:0000256" key="12">
    <source>
        <dbReference type="ARBA" id="ARBA00023018"/>
    </source>
</evidence>
<evidence type="ECO:0000256" key="5">
    <source>
        <dbReference type="ARBA" id="ARBA00017975"/>
    </source>
</evidence>
<evidence type="ECO:0000256" key="15">
    <source>
        <dbReference type="ARBA" id="ARBA00023203"/>
    </source>
</evidence>
<keyword evidence="6" id="KW-0963">Cytoplasm</keyword>
<dbReference type="GO" id="GO:0005080">
    <property type="term" value="F:protein kinase C binding"/>
    <property type="evidence" value="ECO:0007669"/>
    <property type="project" value="TreeGrafter"/>
</dbReference>
<dbReference type="GO" id="GO:0034315">
    <property type="term" value="P:regulation of Arp2/3 complex-mediated actin nucleation"/>
    <property type="evidence" value="ECO:0007669"/>
    <property type="project" value="TreeGrafter"/>
</dbReference>
<dbReference type="GO" id="GO:0043113">
    <property type="term" value="P:receptor clustering"/>
    <property type="evidence" value="ECO:0007669"/>
    <property type="project" value="TreeGrafter"/>
</dbReference>
<evidence type="ECO:0000256" key="6">
    <source>
        <dbReference type="ARBA" id="ARBA00022490"/>
    </source>
</evidence>
<keyword evidence="14" id="KW-0564">Palmitate</keyword>
<evidence type="ECO:0000256" key="23">
    <source>
        <dbReference type="ARBA" id="ARBA00093501"/>
    </source>
</evidence>
<evidence type="ECO:0000256" key="3">
    <source>
        <dbReference type="ARBA" id="ARBA00004556"/>
    </source>
</evidence>
<proteinExistence type="predicted"/>
<dbReference type="Pfam" id="PF06456">
    <property type="entry name" value="Arfaptin"/>
    <property type="match status" value="1"/>
</dbReference>
<dbReference type="PROSITE" id="PS50106">
    <property type="entry name" value="PDZ"/>
    <property type="match status" value="1"/>
</dbReference>
<comment type="function">
    <text evidence="20">Probable adapter protein that bind to and organize the subcellular localization of a variety of membrane proteins containing some PDZ recognition sequence. Involved in the clustering of various receptors, possibly by acting at the receptor internalization level. Plays a role in synaptic plasticity by regulating the trafficking and internalization of AMPA receptors. May be regulated upon PRKCA activation. May regulate ASIC1/ASIC3 channel. Regulates actin polymerization by inhibiting the actin-nucleating activity of the Arp2/3 complex; the function is competitive with nucleation promoting factors and is linked to neuronal morphology regulation and AMPA receptor (AMPAR) endocytosis. Via interaction with the Arp2/3 complex involved in regulation of synaptic plasicity of excitatory synapses and required for spine shrinkage during long-term depression (LTD). Involved in regulation of astrocyte morphology, antagonistic to Arp2/3 complex activator WASL/N-WASP function.</text>
</comment>
<dbReference type="GO" id="GO:0003779">
    <property type="term" value="F:actin binding"/>
    <property type="evidence" value="ECO:0007669"/>
    <property type="project" value="UniProtKB-KW"/>
</dbReference>
<dbReference type="InterPro" id="IPR036034">
    <property type="entry name" value="PDZ_sf"/>
</dbReference>
<dbReference type="EMBL" id="CAJNOC010004288">
    <property type="protein sequence ID" value="CAF1016240.1"/>
    <property type="molecule type" value="Genomic_DNA"/>
</dbReference>
<dbReference type="GO" id="GO:0019904">
    <property type="term" value="F:protein domain specific binding"/>
    <property type="evidence" value="ECO:0007669"/>
    <property type="project" value="InterPro"/>
</dbReference>
<evidence type="ECO:0000256" key="19">
    <source>
        <dbReference type="ARBA" id="ARBA00032804"/>
    </source>
</evidence>
<dbReference type="SUPFAM" id="SSF50156">
    <property type="entry name" value="PDZ domain-like"/>
    <property type="match status" value="1"/>
</dbReference>
<dbReference type="GO" id="GO:0046872">
    <property type="term" value="F:metal ion binding"/>
    <property type="evidence" value="ECO:0007669"/>
    <property type="project" value="UniProtKB-KW"/>
</dbReference>
<evidence type="ECO:0000313" key="27">
    <source>
        <dbReference type="Proteomes" id="UP000663879"/>
    </source>
</evidence>
<dbReference type="FunFam" id="2.30.42.10:FF:000073">
    <property type="entry name" value="Interacting with PRKCA"/>
    <property type="match status" value="1"/>
</dbReference>
<dbReference type="SMART" id="SM00228">
    <property type="entry name" value="PDZ"/>
    <property type="match status" value="1"/>
</dbReference>
<dbReference type="PROSITE" id="PS50870">
    <property type="entry name" value="AH"/>
    <property type="match status" value="1"/>
</dbReference>
<keyword evidence="16" id="KW-0206">Cytoskeleton</keyword>
<dbReference type="CDD" id="cd07659">
    <property type="entry name" value="BAR_PICK1"/>
    <property type="match status" value="1"/>
</dbReference>
<evidence type="ECO:0000256" key="18">
    <source>
        <dbReference type="ARBA" id="ARBA00031097"/>
    </source>
</evidence>
<sequence length="422" mass="48237">MDYGELEEDTMGMTITTGSCTLKKDDTNLVGISIGGGAPYCPCLYIVQIFDNTPAFHDGSLAAGDEIVGINNKSVKGKTKVEVAKMIQQEKEQVIINYNKLHADPKQGKTLDIILKKIKHRMVENMSSSTADALGLSRAILCNDGLLKKMDELERTGELYSNLMEHTKQLLKSFFELSTTHKAFGDLFASIGAREQQVRASEALFKFGDAHRQIDKFAHALMKTIKPMISDLNTYLTKAIPDTKLTIQKYADVKFEYLSYCLKVKEMDDEEYSYASLQEPLYRVETGNYEYRLILRCRQLARKKFAKFRQDVLVKLELLDQKHVQDIVFQLHRFITSMSKYHSDCYESMKSIVNIFPIEVDLPTNILDYSNKVNELKESGYEYQDEARIASQSEDDDDDEEFNKFKTANLLNEENLIDISND</sequence>
<dbReference type="SMART" id="SM01015">
    <property type="entry name" value="Arfaptin"/>
    <property type="match status" value="1"/>
</dbReference>
<evidence type="ECO:0000256" key="7">
    <source>
        <dbReference type="ARBA" id="ARBA00022553"/>
    </source>
</evidence>
<dbReference type="Gene3D" id="2.30.42.10">
    <property type="match status" value="1"/>
</dbReference>